<accession>A0A5C4XBY4</accession>
<reference evidence="1 2" key="1">
    <citation type="submission" date="2019-06" db="EMBL/GenBank/DDBJ databases">
        <title>The draft genome of Rhizobium smilacinae PTYR-5.</title>
        <authorList>
            <person name="Liu L."/>
            <person name="Li L."/>
            <person name="Zhang X."/>
        </authorList>
    </citation>
    <scope>NUCLEOTIDE SEQUENCE [LARGE SCALE GENOMIC DNA]</scope>
    <source>
        <strain evidence="1 2">PTYR-5</strain>
    </source>
</reference>
<dbReference type="RefSeq" id="WP_139679130.1">
    <property type="nucleotide sequence ID" value="NZ_VDMN01000009.1"/>
</dbReference>
<dbReference type="EMBL" id="VDMN01000009">
    <property type="protein sequence ID" value="TNM60230.1"/>
    <property type="molecule type" value="Genomic_DNA"/>
</dbReference>
<dbReference type="GO" id="GO:0016874">
    <property type="term" value="F:ligase activity"/>
    <property type="evidence" value="ECO:0007669"/>
    <property type="project" value="UniProtKB-KW"/>
</dbReference>
<dbReference type="Proteomes" id="UP000311605">
    <property type="component" value="Unassembled WGS sequence"/>
</dbReference>
<dbReference type="InterPro" id="IPR009097">
    <property type="entry name" value="Cyclic_Pdiesterase"/>
</dbReference>
<dbReference type="Pfam" id="PF13563">
    <property type="entry name" value="2_5_RNA_ligase2"/>
    <property type="match status" value="1"/>
</dbReference>
<keyword evidence="2" id="KW-1185">Reference proteome</keyword>
<sequence>MIAEKQVPIGLYRARHGSKVSPDTQLTGCRVTLPPVIITAHVEPDDIEPFDRFREKHFPPARNFLKAHITVFHHLPGKRLEAVRERVSETMATRTSFFAAVSGLQHLGAGVAFKIDSPDLQELRADLVRRFGSWPGPQDLQKFRPHITIQNKVSREKADRLFSELKATFEPRSIRITGIDLWSYLGGPWRHESLLKLAERKCPR</sequence>
<name>A0A5C4XBY4_9HYPH</name>
<dbReference type="SUPFAM" id="SSF55144">
    <property type="entry name" value="LigT-like"/>
    <property type="match status" value="1"/>
</dbReference>
<evidence type="ECO:0000313" key="2">
    <source>
        <dbReference type="Proteomes" id="UP000311605"/>
    </source>
</evidence>
<dbReference type="Gene3D" id="3.90.1140.10">
    <property type="entry name" value="Cyclic phosphodiesterase"/>
    <property type="match status" value="1"/>
</dbReference>
<comment type="caution">
    <text evidence="1">The sequence shown here is derived from an EMBL/GenBank/DDBJ whole genome shotgun (WGS) entry which is preliminary data.</text>
</comment>
<dbReference type="AlphaFoldDB" id="A0A5C4XBY4"/>
<gene>
    <name evidence="1" type="ORF">FHP24_25805</name>
</gene>
<evidence type="ECO:0000313" key="1">
    <source>
        <dbReference type="EMBL" id="TNM60230.1"/>
    </source>
</evidence>
<organism evidence="1 2">
    <name type="scientific">Aliirhizobium smilacinae</name>
    <dbReference type="NCBI Taxonomy" id="1395944"/>
    <lineage>
        <taxon>Bacteria</taxon>
        <taxon>Pseudomonadati</taxon>
        <taxon>Pseudomonadota</taxon>
        <taxon>Alphaproteobacteria</taxon>
        <taxon>Hyphomicrobiales</taxon>
        <taxon>Rhizobiaceae</taxon>
        <taxon>Aliirhizobium</taxon>
    </lineage>
</organism>
<dbReference type="OrthoDB" id="793003at2"/>
<keyword evidence="1" id="KW-0436">Ligase</keyword>
<proteinExistence type="predicted"/>
<protein>
    <submittedName>
        <fullName evidence="1">2'-5' RNA ligase family protein</fullName>
    </submittedName>
</protein>